<gene>
    <name evidence="11" type="ORF">DUPY_08410</name>
</gene>
<evidence type="ECO:0000256" key="2">
    <source>
        <dbReference type="ARBA" id="ARBA00007208"/>
    </source>
</evidence>
<dbReference type="RefSeq" id="WP_070246597.1">
    <property type="nucleotide sequence ID" value="NZ_LROM01000050.1"/>
</dbReference>
<comment type="similarity">
    <text evidence="2">Belongs to the GSP N family.</text>
</comment>
<organism evidence="11 12">
    <name type="scientific">Duganella phyllosphaerae</name>
    <dbReference type="NCBI Taxonomy" id="762836"/>
    <lineage>
        <taxon>Bacteria</taxon>
        <taxon>Pseudomonadati</taxon>
        <taxon>Pseudomonadota</taxon>
        <taxon>Betaproteobacteria</taxon>
        <taxon>Burkholderiales</taxon>
        <taxon>Oxalobacteraceae</taxon>
        <taxon>Telluria group</taxon>
        <taxon>Duganella</taxon>
    </lineage>
</organism>
<evidence type="ECO:0000256" key="3">
    <source>
        <dbReference type="ARBA" id="ARBA00021563"/>
    </source>
</evidence>
<dbReference type="GO" id="GO:0015627">
    <property type="term" value="C:type II protein secretion system complex"/>
    <property type="evidence" value="ECO:0007669"/>
    <property type="project" value="InterPro"/>
</dbReference>
<keyword evidence="6" id="KW-0997">Cell inner membrane</keyword>
<proteinExistence type="inferred from homology"/>
<comment type="subcellular location">
    <subcellularLocation>
        <location evidence="1">Cell inner membrane</location>
    </subcellularLocation>
</comment>
<evidence type="ECO:0000256" key="5">
    <source>
        <dbReference type="ARBA" id="ARBA00022475"/>
    </source>
</evidence>
<evidence type="ECO:0000256" key="1">
    <source>
        <dbReference type="ARBA" id="ARBA00004533"/>
    </source>
</evidence>
<reference evidence="12" key="1">
    <citation type="journal article" date="2016" name="Front. Microbiol.">
        <title>Molecular Keys to the Janthinobacterium and Duganella spp. Interaction with the Plant Pathogen Fusarium graminearum.</title>
        <authorList>
            <person name="Haack F.S."/>
            <person name="Poehlein A."/>
            <person name="Kroger C."/>
            <person name="Voigt C.A."/>
            <person name="Piepenbring M."/>
            <person name="Bode H.B."/>
            <person name="Daniel R."/>
            <person name="Schafer W."/>
            <person name="Streit W.R."/>
        </authorList>
    </citation>
    <scope>NUCLEOTIDE SEQUENCE [LARGE SCALE GENOMIC DNA]</scope>
    <source>
        <strain evidence="12">T54</strain>
    </source>
</reference>
<keyword evidence="12" id="KW-1185">Reference proteome</keyword>
<evidence type="ECO:0000256" key="8">
    <source>
        <dbReference type="ARBA" id="ARBA00022927"/>
    </source>
</evidence>
<dbReference type="InterPro" id="IPR022792">
    <property type="entry name" value="T2SS_protein-GspN"/>
</dbReference>
<protein>
    <recommendedName>
        <fullName evidence="3">Type II secretion system protein N</fullName>
    </recommendedName>
    <alternativeName>
        <fullName evidence="10">General secretion pathway protein N</fullName>
    </alternativeName>
</protein>
<dbReference type="PATRIC" id="fig|762836.4.peg.886"/>
<evidence type="ECO:0000313" key="11">
    <source>
        <dbReference type="EMBL" id="OFA08192.1"/>
    </source>
</evidence>
<evidence type="ECO:0000256" key="10">
    <source>
        <dbReference type="ARBA" id="ARBA00030772"/>
    </source>
</evidence>
<dbReference type="EMBL" id="LROM01000050">
    <property type="protein sequence ID" value="OFA08192.1"/>
    <property type="molecule type" value="Genomic_DNA"/>
</dbReference>
<dbReference type="Proteomes" id="UP000175989">
    <property type="component" value="Unassembled WGS sequence"/>
</dbReference>
<name>A0A1E7X5T6_9BURK</name>
<keyword evidence="5" id="KW-1003">Cell membrane</keyword>
<evidence type="ECO:0000256" key="9">
    <source>
        <dbReference type="ARBA" id="ARBA00023136"/>
    </source>
</evidence>
<dbReference type="OrthoDB" id="8772682at2"/>
<accession>A0A1E7X5T6</accession>
<keyword evidence="7" id="KW-0812">Transmembrane</keyword>
<keyword evidence="4" id="KW-0813">Transport</keyword>
<comment type="caution">
    <text evidence="11">The sequence shown here is derived from an EMBL/GenBank/DDBJ whole genome shotgun (WGS) entry which is preliminary data.</text>
</comment>
<dbReference type="GO" id="GO:0005886">
    <property type="term" value="C:plasma membrane"/>
    <property type="evidence" value="ECO:0007669"/>
    <property type="project" value="UniProtKB-SubCell"/>
</dbReference>
<dbReference type="Pfam" id="PF01203">
    <property type="entry name" value="T2SSN"/>
    <property type="match status" value="1"/>
</dbReference>
<sequence length="258" mass="27267">MKRALLWVSTCVLSVLLTLAIFFPAAWLGALVEQRTGGRLTLGDAQGTLWRGSAFIGGAAGGNGPVTPLLPGRFTWTVSPLALIGMVDLRLENPQALAQPVTFKGSWSQWQLSPSALLLPAEGLAGLGAPLNTLAPSGTMRLSWTGLELALDQKQIGVNGRTTLEMTDMSSRLAPVRPLGSYALALDWRGQQAALTLSSVKGPLLLSGSGNLNRGRLNFSGQAEAAQGYDDVLANLLTLLGQRRPGTDRTIIALEFHS</sequence>
<dbReference type="GO" id="GO:0015628">
    <property type="term" value="P:protein secretion by the type II secretion system"/>
    <property type="evidence" value="ECO:0007669"/>
    <property type="project" value="InterPro"/>
</dbReference>
<evidence type="ECO:0000313" key="12">
    <source>
        <dbReference type="Proteomes" id="UP000175989"/>
    </source>
</evidence>
<dbReference type="AlphaFoldDB" id="A0A1E7X5T6"/>
<keyword evidence="9" id="KW-0472">Membrane</keyword>
<keyword evidence="8" id="KW-0653">Protein transport</keyword>
<evidence type="ECO:0000256" key="7">
    <source>
        <dbReference type="ARBA" id="ARBA00022692"/>
    </source>
</evidence>
<evidence type="ECO:0000256" key="6">
    <source>
        <dbReference type="ARBA" id="ARBA00022519"/>
    </source>
</evidence>
<evidence type="ECO:0000256" key="4">
    <source>
        <dbReference type="ARBA" id="ARBA00022448"/>
    </source>
</evidence>